<comment type="subcellular location">
    <subcellularLocation>
        <location evidence="1 6">Nucleus</location>
        <location evidence="1 6">Nucleolus</location>
    </subcellularLocation>
</comment>
<dbReference type="SMART" id="SM00879">
    <property type="entry name" value="Brix"/>
    <property type="match status" value="1"/>
</dbReference>
<proteinExistence type="inferred from homology"/>
<reference evidence="9 10" key="1">
    <citation type="journal article" date="2019" name="PLoS Biol.">
        <title>Sex chromosomes control vertical transmission of feminizing Wolbachia symbionts in an isopod.</title>
        <authorList>
            <person name="Becking T."/>
            <person name="Chebbi M.A."/>
            <person name="Giraud I."/>
            <person name="Moumen B."/>
            <person name="Laverre T."/>
            <person name="Caubet Y."/>
            <person name="Peccoud J."/>
            <person name="Gilbert C."/>
            <person name="Cordaux R."/>
        </authorList>
    </citation>
    <scope>NUCLEOTIDE SEQUENCE [LARGE SCALE GENOMIC DNA]</scope>
    <source>
        <strain evidence="9">ANa2</strain>
        <tissue evidence="9">Whole body excluding digestive tract and cuticle</tissue>
    </source>
</reference>
<evidence type="ECO:0000256" key="2">
    <source>
        <dbReference type="ARBA" id="ARBA00010782"/>
    </source>
</evidence>
<dbReference type="GO" id="GO:0000463">
    <property type="term" value="P:maturation of LSU-rRNA from tricistronic rRNA transcript (SSU-rRNA, 5.8S rRNA, LSU-rRNA)"/>
    <property type="evidence" value="ECO:0007669"/>
    <property type="project" value="TreeGrafter"/>
</dbReference>
<evidence type="ECO:0000256" key="4">
    <source>
        <dbReference type="ARBA" id="ARBA00023242"/>
    </source>
</evidence>
<evidence type="ECO:0000256" key="5">
    <source>
        <dbReference type="ARBA" id="ARBA00030889"/>
    </source>
</evidence>
<dbReference type="InterPro" id="IPR039770">
    <property type="entry name" value="Rpf2"/>
</dbReference>
<dbReference type="GO" id="GO:0005730">
    <property type="term" value="C:nucleolus"/>
    <property type="evidence" value="ECO:0007669"/>
    <property type="project" value="UniProtKB-SubCell"/>
</dbReference>
<evidence type="ECO:0000259" key="8">
    <source>
        <dbReference type="PROSITE" id="PS50833"/>
    </source>
</evidence>
<comment type="caution">
    <text evidence="9">The sequence shown here is derived from an EMBL/GenBank/DDBJ whole genome shotgun (WGS) entry which is preliminary data.</text>
</comment>
<sequence>MVKLQRVVKPRTHKAKLALENREPKLIENTKTALFLHGHNTSELTRRCLKDLFALKRNFAKHMHQKNKIMPFEDIVPLEKFAQQYDSSLFGLINHSKKRPHNLILGRMFDYHLLDMVELGLEQYKSLTDIPGTKVSVGTKCCLVFCGPDFESDEKYKRLKSLLLDFFRGVEATSLRLQGFEHALFFFLNEGKLYIRSYKILFRKSGMRKPRVELMEIGPSSTMTIRRTKFASKDLFKRACKEPKKLQPKKKKNISKNALGTKLGRVHMTKQDIDNLQTRKVRALKSDKKSKSPAGVGTDL</sequence>
<gene>
    <name evidence="9" type="primary">Rpf2</name>
    <name evidence="9" type="ORF">Anas_08514</name>
</gene>
<keyword evidence="4 6" id="KW-0539">Nucleus</keyword>
<evidence type="ECO:0000313" key="9">
    <source>
        <dbReference type="EMBL" id="KAB7498631.1"/>
    </source>
</evidence>
<keyword evidence="10" id="KW-1185">Reference proteome</keyword>
<evidence type="ECO:0000256" key="1">
    <source>
        <dbReference type="ARBA" id="ARBA00004604"/>
    </source>
</evidence>
<organism evidence="9 10">
    <name type="scientific">Armadillidium nasatum</name>
    <dbReference type="NCBI Taxonomy" id="96803"/>
    <lineage>
        <taxon>Eukaryota</taxon>
        <taxon>Metazoa</taxon>
        <taxon>Ecdysozoa</taxon>
        <taxon>Arthropoda</taxon>
        <taxon>Crustacea</taxon>
        <taxon>Multicrustacea</taxon>
        <taxon>Malacostraca</taxon>
        <taxon>Eumalacostraca</taxon>
        <taxon>Peracarida</taxon>
        <taxon>Isopoda</taxon>
        <taxon>Oniscidea</taxon>
        <taxon>Crinocheta</taxon>
        <taxon>Armadillidiidae</taxon>
        <taxon>Armadillidium</taxon>
    </lineage>
</organism>
<dbReference type="Proteomes" id="UP000326759">
    <property type="component" value="Unassembled WGS sequence"/>
</dbReference>
<dbReference type="EMBL" id="SEYY01019126">
    <property type="protein sequence ID" value="KAB7498631.1"/>
    <property type="molecule type" value="Genomic_DNA"/>
</dbReference>
<dbReference type="GO" id="GO:0019843">
    <property type="term" value="F:rRNA binding"/>
    <property type="evidence" value="ECO:0007669"/>
    <property type="project" value="UniProtKB-UniRule"/>
</dbReference>
<dbReference type="OrthoDB" id="407658at2759"/>
<feature type="region of interest" description="Disordered" evidence="7">
    <location>
        <begin position="270"/>
        <end position="300"/>
    </location>
</feature>
<dbReference type="GO" id="GO:0000027">
    <property type="term" value="P:ribosomal large subunit assembly"/>
    <property type="evidence" value="ECO:0007669"/>
    <property type="project" value="InterPro"/>
</dbReference>
<protein>
    <recommendedName>
        <fullName evidence="3 6">Ribosome production factor 2 homolog</fullName>
    </recommendedName>
    <alternativeName>
        <fullName evidence="5 6">Ribosome biogenesis protein RPF2 homolog</fullName>
    </alternativeName>
</protein>
<feature type="domain" description="Brix" evidence="8">
    <location>
        <begin position="31"/>
        <end position="234"/>
    </location>
</feature>
<evidence type="ECO:0000256" key="7">
    <source>
        <dbReference type="SAM" id="MobiDB-lite"/>
    </source>
</evidence>
<accession>A0A5N5SWP8</accession>
<dbReference type="PANTHER" id="PTHR12728">
    <property type="entry name" value="BRIX DOMAIN CONTAINING PROTEIN"/>
    <property type="match status" value="1"/>
</dbReference>
<evidence type="ECO:0000256" key="3">
    <source>
        <dbReference type="ARBA" id="ARBA00020387"/>
    </source>
</evidence>
<comment type="similarity">
    <text evidence="2 6">Belongs to the RPF2 family.</text>
</comment>
<dbReference type="Pfam" id="PF04427">
    <property type="entry name" value="Brix"/>
    <property type="match status" value="1"/>
</dbReference>
<dbReference type="InterPro" id="IPR007109">
    <property type="entry name" value="Brix"/>
</dbReference>
<evidence type="ECO:0000313" key="10">
    <source>
        <dbReference type="Proteomes" id="UP000326759"/>
    </source>
</evidence>
<dbReference type="PANTHER" id="PTHR12728:SF0">
    <property type="entry name" value="RIBOSOME PRODUCTION FACTOR 2 HOMOLOG"/>
    <property type="match status" value="1"/>
</dbReference>
<dbReference type="PROSITE" id="PS50833">
    <property type="entry name" value="BRIX"/>
    <property type="match status" value="1"/>
</dbReference>
<evidence type="ECO:0000256" key="6">
    <source>
        <dbReference type="RuleBase" id="RU367086"/>
    </source>
</evidence>
<name>A0A5N5SWP8_9CRUS</name>
<dbReference type="AlphaFoldDB" id="A0A5N5SWP8"/>